<protein>
    <submittedName>
        <fullName evidence="1">DUF3055 domain-containing protein</fullName>
    </submittedName>
</protein>
<sequence length="98" mass="11338">MSDFDFLYDHSEETTTRFVCFIGNESMRRFDLAIMTTTRYYGKKLVIDLQTGRTVVMGPDDLAEEGYLEYAFKINEEEAQELTAFLSQVIGSIHFTDI</sequence>
<dbReference type="Proteomes" id="UP001596044">
    <property type="component" value="Unassembled WGS sequence"/>
</dbReference>
<dbReference type="InterPro" id="IPR021415">
    <property type="entry name" value="SAV0927-like"/>
</dbReference>
<name>A0ABW0K944_9BACL</name>
<dbReference type="EMBL" id="JBHSMJ010000020">
    <property type="protein sequence ID" value="MFC5449526.1"/>
    <property type="molecule type" value="Genomic_DNA"/>
</dbReference>
<keyword evidence="2" id="KW-1185">Reference proteome</keyword>
<comment type="caution">
    <text evidence="1">The sequence shown here is derived from an EMBL/GenBank/DDBJ whole genome shotgun (WGS) entry which is preliminary data.</text>
</comment>
<dbReference type="Pfam" id="PF11256">
    <property type="entry name" value="SAV0927-like"/>
    <property type="match status" value="1"/>
</dbReference>
<reference evidence="2" key="1">
    <citation type="journal article" date="2019" name="Int. J. Syst. Evol. Microbiol.">
        <title>The Global Catalogue of Microorganisms (GCM) 10K type strain sequencing project: providing services to taxonomists for standard genome sequencing and annotation.</title>
        <authorList>
            <consortium name="The Broad Institute Genomics Platform"/>
            <consortium name="The Broad Institute Genome Sequencing Center for Infectious Disease"/>
            <person name="Wu L."/>
            <person name="Ma J."/>
        </authorList>
    </citation>
    <scope>NUCLEOTIDE SEQUENCE [LARGE SCALE GENOMIC DNA]</scope>
    <source>
        <strain evidence="2">KACC 11904</strain>
    </source>
</reference>
<evidence type="ECO:0000313" key="1">
    <source>
        <dbReference type="EMBL" id="MFC5449526.1"/>
    </source>
</evidence>
<gene>
    <name evidence="1" type="ORF">ACFPOG_14750</name>
</gene>
<proteinExistence type="predicted"/>
<accession>A0ABW0K944</accession>
<organism evidence="1 2">
    <name type="scientific">Paenibacillus aestuarii</name>
    <dbReference type="NCBI Taxonomy" id="516965"/>
    <lineage>
        <taxon>Bacteria</taxon>
        <taxon>Bacillati</taxon>
        <taxon>Bacillota</taxon>
        <taxon>Bacilli</taxon>
        <taxon>Bacillales</taxon>
        <taxon>Paenibacillaceae</taxon>
        <taxon>Paenibacillus</taxon>
    </lineage>
</organism>
<evidence type="ECO:0000313" key="2">
    <source>
        <dbReference type="Proteomes" id="UP001596044"/>
    </source>
</evidence>
<dbReference type="RefSeq" id="WP_270877986.1">
    <property type="nucleotide sequence ID" value="NZ_JAQFVF010000014.1"/>
</dbReference>